<proteinExistence type="predicted"/>
<dbReference type="WBParaSite" id="nRc.2.0.1.t44891-RA">
    <property type="protein sequence ID" value="nRc.2.0.1.t44891-RA"/>
    <property type="gene ID" value="nRc.2.0.1.g44891"/>
</dbReference>
<keyword evidence="2" id="KW-1185">Reference proteome</keyword>
<name>A0A915L2E1_ROMCU</name>
<evidence type="ECO:0000313" key="2">
    <source>
        <dbReference type="Proteomes" id="UP000887565"/>
    </source>
</evidence>
<dbReference type="AlphaFoldDB" id="A0A915L2E1"/>
<accession>A0A915L2E1</accession>
<feature type="transmembrane region" description="Helical" evidence="1">
    <location>
        <begin position="15"/>
        <end position="37"/>
    </location>
</feature>
<organism evidence="2 3">
    <name type="scientific">Romanomermis culicivorax</name>
    <name type="common">Nematode worm</name>
    <dbReference type="NCBI Taxonomy" id="13658"/>
    <lineage>
        <taxon>Eukaryota</taxon>
        <taxon>Metazoa</taxon>
        <taxon>Ecdysozoa</taxon>
        <taxon>Nematoda</taxon>
        <taxon>Enoplea</taxon>
        <taxon>Dorylaimia</taxon>
        <taxon>Mermithida</taxon>
        <taxon>Mermithoidea</taxon>
        <taxon>Mermithidae</taxon>
        <taxon>Romanomermis</taxon>
    </lineage>
</organism>
<keyword evidence="1" id="KW-0472">Membrane</keyword>
<keyword evidence="1" id="KW-0812">Transmembrane</keyword>
<reference evidence="3" key="1">
    <citation type="submission" date="2022-11" db="UniProtKB">
        <authorList>
            <consortium name="WormBaseParasite"/>
        </authorList>
    </citation>
    <scope>IDENTIFICATION</scope>
</reference>
<keyword evidence="1" id="KW-1133">Transmembrane helix</keyword>
<sequence>MIYGLPYEWKWETTWAAGITLGGPYYSRMSSIFVYVFRNITAPKRRYSVAQYSLYAEGNALY</sequence>
<dbReference type="Proteomes" id="UP000887565">
    <property type="component" value="Unplaced"/>
</dbReference>
<evidence type="ECO:0000256" key="1">
    <source>
        <dbReference type="SAM" id="Phobius"/>
    </source>
</evidence>
<protein>
    <submittedName>
        <fullName evidence="3">Uncharacterized protein</fullName>
    </submittedName>
</protein>
<evidence type="ECO:0000313" key="3">
    <source>
        <dbReference type="WBParaSite" id="nRc.2.0.1.t44891-RA"/>
    </source>
</evidence>